<dbReference type="Pfam" id="PF01554">
    <property type="entry name" value="MatE"/>
    <property type="match status" value="2"/>
</dbReference>
<organism evidence="8 9">
    <name type="scientific">Schwartzia succinivorans DSM 10502</name>
    <dbReference type="NCBI Taxonomy" id="1123243"/>
    <lineage>
        <taxon>Bacteria</taxon>
        <taxon>Bacillati</taxon>
        <taxon>Bacillota</taxon>
        <taxon>Negativicutes</taxon>
        <taxon>Selenomonadales</taxon>
        <taxon>Selenomonadaceae</taxon>
        <taxon>Schwartzia</taxon>
    </lineage>
</organism>
<feature type="transmembrane region" description="Helical" evidence="7">
    <location>
        <begin position="135"/>
        <end position="158"/>
    </location>
</feature>
<dbReference type="NCBIfam" id="TIGR00797">
    <property type="entry name" value="matE"/>
    <property type="match status" value="1"/>
</dbReference>
<feature type="transmembrane region" description="Helical" evidence="7">
    <location>
        <begin position="459"/>
        <end position="480"/>
    </location>
</feature>
<dbReference type="AlphaFoldDB" id="A0A1M5B1N2"/>
<keyword evidence="9" id="KW-1185">Reference proteome</keyword>
<keyword evidence="3" id="KW-1003">Cell membrane</keyword>
<comment type="subcellular location">
    <subcellularLocation>
        <location evidence="1">Cell membrane</location>
        <topology evidence="1">Multi-pass membrane protein</topology>
    </subcellularLocation>
</comment>
<evidence type="ECO:0000313" key="8">
    <source>
        <dbReference type="EMBL" id="SHF36414.1"/>
    </source>
</evidence>
<feature type="transmembrane region" description="Helical" evidence="7">
    <location>
        <begin position="395"/>
        <end position="413"/>
    </location>
</feature>
<keyword evidence="6 7" id="KW-0472">Membrane</keyword>
<keyword evidence="4 7" id="KW-0812">Transmembrane</keyword>
<reference evidence="8 9" key="1">
    <citation type="submission" date="2016-11" db="EMBL/GenBank/DDBJ databases">
        <authorList>
            <person name="Jaros S."/>
            <person name="Januszkiewicz K."/>
            <person name="Wedrychowicz H."/>
        </authorList>
    </citation>
    <scope>NUCLEOTIDE SEQUENCE [LARGE SCALE GENOMIC DNA]</scope>
    <source>
        <strain evidence="8 9">DSM 10502</strain>
    </source>
</reference>
<dbReference type="InterPro" id="IPR048279">
    <property type="entry name" value="MdtK-like"/>
</dbReference>
<evidence type="ECO:0000256" key="4">
    <source>
        <dbReference type="ARBA" id="ARBA00022692"/>
    </source>
</evidence>
<feature type="transmembrane region" description="Helical" evidence="7">
    <location>
        <begin position="328"/>
        <end position="345"/>
    </location>
</feature>
<dbReference type="CDD" id="cd13138">
    <property type="entry name" value="MATE_yoeA_like"/>
    <property type="match status" value="1"/>
</dbReference>
<dbReference type="GO" id="GO:0005886">
    <property type="term" value="C:plasma membrane"/>
    <property type="evidence" value="ECO:0007669"/>
    <property type="project" value="UniProtKB-SubCell"/>
</dbReference>
<keyword evidence="2" id="KW-0813">Transport</keyword>
<dbReference type="GO" id="GO:0042910">
    <property type="term" value="F:xenobiotic transmembrane transporter activity"/>
    <property type="evidence" value="ECO:0007669"/>
    <property type="project" value="InterPro"/>
</dbReference>
<dbReference type="PANTHER" id="PTHR43549:SF3">
    <property type="entry name" value="MULTIDRUG RESISTANCE PROTEIN YPNP-RELATED"/>
    <property type="match status" value="1"/>
</dbReference>
<proteinExistence type="predicted"/>
<evidence type="ECO:0000256" key="6">
    <source>
        <dbReference type="ARBA" id="ARBA00023136"/>
    </source>
</evidence>
<dbReference type="OrthoDB" id="9776324at2"/>
<evidence type="ECO:0000313" key="9">
    <source>
        <dbReference type="Proteomes" id="UP000184404"/>
    </source>
</evidence>
<dbReference type="PIRSF" id="PIRSF006603">
    <property type="entry name" value="DinF"/>
    <property type="match status" value="1"/>
</dbReference>
<evidence type="ECO:0000256" key="7">
    <source>
        <dbReference type="SAM" id="Phobius"/>
    </source>
</evidence>
<gene>
    <name evidence="8" type="ORF">SAMN02745190_02492</name>
</gene>
<evidence type="ECO:0000256" key="2">
    <source>
        <dbReference type="ARBA" id="ARBA00022448"/>
    </source>
</evidence>
<feature type="transmembrane region" description="Helical" evidence="7">
    <location>
        <begin position="93"/>
        <end position="123"/>
    </location>
</feature>
<dbReference type="PANTHER" id="PTHR43549">
    <property type="entry name" value="MULTIDRUG RESISTANCE PROTEIN YPNP-RELATED"/>
    <property type="match status" value="1"/>
</dbReference>
<sequence>MKFSKELYVEQAHKLSKKLFSKEKSEHDASDEITSEASDAAGIPSKTGEVLMSSGSIHRTLLMYALPVLIMQLLQQLYNIADCAVIGRLCSGFGLAAVGVSGLILAVHINFFIGFAVGVTSAVSQLFGAQNFEKLRAMIATSIWLAAAAGLLLTIIGEQLGSNYLTWLSCPPEAFSDALLYLRICLWGLVPQLVYNVANGVFRALGNTRTPLYWLAASAVLNIFLNLIVVGIFDFGLEGAAWTTLVSQWALGFGMIWRLTRIDERFRLEITSPLLPFRELLSLLRLGIPSGMQAAFMSLSSLLIQISIDSFGPAAMAGMVIYAKIEGFLYYPAFAYGMALTGFIGQNFGAGRLDRVEEAMRVSRRTAIYGTLVVCAALMLVAKPLLGFFTEDAATLSNGLAAVYWTFPVYFLYSLNQVYIGGLKGLGETAVPMLSALAAYALFRVVWCESLLPYWHDMAVIYNAYNVSFVISLMILIPAYRRVFKHSEHLKSAGAALTI</sequence>
<evidence type="ECO:0000256" key="1">
    <source>
        <dbReference type="ARBA" id="ARBA00004651"/>
    </source>
</evidence>
<dbReference type="InterPro" id="IPR002528">
    <property type="entry name" value="MATE_fam"/>
</dbReference>
<dbReference type="InterPro" id="IPR052031">
    <property type="entry name" value="Membrane_Transporter-Flippase"/>
</dbReference>
<dbReference type="Proteomes" id="UP000184404">
    <property type="component" value="Unassembled WGS sequence"/>
</dbReference>
<feature type="transmembrane region" description="Helical" evidence="7">
    <location>
        <begin position="239"/>
        <end position="259"/>
    </location>
</feature>
<dbReference type="RefSeq" id="WP_094756636.1">
    <property type="nucleotide sequence ID" value="NZ_FQUG01000016.1"/>
</dbReference>
<feature type="transmembrane region" description="Helical" evidence="7">
    <location>
        <begin position="178"/>
        <end position="198"/>
    </location>
</feature>
<feature type="transmembrane region" description="Helical" evidence="7">
    <location>
        <begin position="210"/>
        <end position="233"/>
    </location>
</feature>
<dbReference type="EMBL" id="FQUG01000016">
    <property type="protein sequence ID" value="SHF36414.1"/>
    <property type="molecule type" value="Genomic_DNA"/>
</dbReference>
<dbReference type="STRING" id="1123243.SAMN02745190_02492"/>
<keyword evidence="5 7" id="KW-1133">Transmembrane helix</keyword>
<feature type="transmembrane region" description="Helical" evidence="7">
    <location>
        <begin position="366"/>
        <end position="389"/>
    </location>
</feature>
<evidence type="ECO:0000256" key="3">
    <source>
        <dbReference type="ARBA" id="ARBA00022475"/>
    </source>
</evidence>
<name>A0A1M5B1N2_9FIRM</name>
<dbReference type="GO" id="GO:0015297">
    <property type="term" value="F:antiporter activity"/>
    <property type="evidence" value="ECO:0007669"/>
    <property type="project" value="InterPro"/>
</dbReference>
<accession>A0A1M5B1N2</accession>
<feature type="transmembrane region" description="Helical" evidence="7">
    <location>
        <begin position="425"/>
        <end position="447"/>
    </location>
</feature>
<evidence type="ECO:0000256" key="5">
    <source>
        <dbReference type="ARBA" id="ARBA00022989"/>
    </source>
</evidence>
<protein>
    <submittedName>
        <fullName evidence="8">Putative efflux protein, MATE family</fullName>
    </submittedName>
</protein>